<reference evidence="1" key="1">
    <citation type="journal article" date="2015" name="Nature">
        <title>Complex archaea that bridge the gap between prokaryotes and eukaryotes.</title>
        <authorList>
            <person name="Spang A."/>
            <person name="Saw J.H."/>
            <person name="Jorgensen S.L."/>
            <person name="Zaremba-Niedzwiedzka K."/>
            <person name="Martijn J."/>
            <person name="Lind A.E."/>
            <person name="van Eijk R."/>
            <person name="Schleper C."/>
            <person name="Guy L."/>
            <person name="Ettema T.J."/>
        </authorList>
    </citation>
    <scope>NUCLEOTIDE SEQUENCE</scope>
</reference>
<proteinExistence type="predicted"/>
<evidence type="ECO:0000313" key="1">
    <source>
        <dbReference type="EMBL" id="KKM95114.1"/>
    </source>
</evidence>
<comment type="caution">
    <text evidence="1">The sequence shown here is derived from an EMBL/GenBank/DDBJ whole genome shotgun (WGS) entry which is preliminary data.</text>
</comment>
<organism evidence="1">
    <name type="scientific">marine sediment metagenome</name>
    <dbReference type="NCBI Taxonomy" id="412755"/>
    <lineage>
        <taxon>unclassified sequences</taxon>
        <taxon>metagenomes</taxon>
        <taxon>ecological metagenomes</taxon>
    </lineage>
</organism>
<dbReference type="AlphaFoldDB" id="A0A0F9LJB0"/>
<protein>
    <submittedName>
        <fullName evidence="1">Uncharacterized protein</fullName>
    </submittedName>
</protein>
<name>A0A0F9LJB0_9ZZZZ</name>
<dbReference type="EMBL" id="LAZR01006052">
    <property type="protein sequence ID" value="KKM95114.1"/>
    <property type="molecule type" value="Genomic_DNA"/>
</dbReference>
<gene>
    <name evidence="1" type="ORF">LCGC14_1191520</name>
</gene>
<accession>A0A0F9LJB0</accession>
<sequence length="91" mass="10490">MSEGYREYSAMRTTEQRDEDLRDAINSERRLLAQRESIWIGNLRKCRGCGWQGRESECGFGHNDFYCPACGVESLGENLTDSAYSEVKDER</sequence>